<evidence type="ECO:0000313" key="11">
    <source>
        <dbReference type="EMBL" id="KAL3820331.1"/>
    </source>
</evidence>
<feature type="domain" description="DDE Tnp4" evidence="8">
    <location>
        <begin position="179"/>
        <end position="235"/>
    </location>
</feature>
<reference evidence="10 12" key="1">
    <citation type="submission" date="2024-12" db="EMBL/GenBank/DDBJ databases">
        <title>The unique morphological basis and parallel evolutionary history of personate flowers in Penstemon.</title>
        <authorList>
            <person name="Depatie T.H."/>
            <person name="Wessinger C.A."/>
        </authorList>
    </citation>
    <scope>NUCLEOTIDE SEQUENCE [LARGE SCALE GENOMIC DNA]</scope>
    <source>
        <strain evidence="10">WTNN_2</strain>
        <tissue evidence="10">Leaf</tissue>
    </source>
</reference>
<evidence type="ECO:0000256" key="5">
    <source>
        <dbReference type="ARBA" id="ARBA00022723"/>
    </source>
</evidence>
<evidence type="ECO:0000313" key="10">
    <source>
        <dbReference type="EMBL" id="KAL3820329.1"/>
    </source>
</evidence>
<comment type="subcellular location">
    <subcellularLocation>
        <location evidence="2">Nucleus</location>
    </subcellularLocation>
</comment>
<dbReference type="EMBL" id="JBJXBP010000007">
    <property type="protein sequence ID" value="KAL3820329.1"/>
    <property type="molecule type" value="Genomic_DNA"/>
</dbReference>
<evidence type="ECO:0000259" key="9">
    <source>
        <dbReference type="Pfam" id="PF26138"/>
    </source>
</evidence>
<evidence type="ECO:0000256" key="6">
    <source>
        <dbReference type="ARBA" id="ARBA00022801"/>
    </source>
</evidence>
<dbReference type="GO" id="GO:0004518">
    <property type="term" value="F:nuclease activity"/>
    <property type="evidence" value="ECO:0007669"/>
    <property type="project" value="UniProtKB-KW"/>
</dbReference>
<evidence type="ECO:0000256" key="7">
    <source>
        <dbReference type="ARBA" id="ARBA00023242"/>
    </source>
</evidence>
<proteinExistence type="inferred from homology"/>
<evidence type="ECO:0000256" key="2">
    <source>
        <dbReference type="ARBA" id="ARBA00004123"/>
    </source>
</evidence>
<evidence type="ECO:0008006" key="13">
    <source>
        <dbReference type="Google" id="ProtNLM"/>
    </source>
</evidence>
<comment type="caution">
    <text evidence="10">The sequence shown here is derived from an EMBL/GenBank/DDBJ whole genome shotgun (WGS) entry which is preliminary data.</text>
</comment>
<sequence>MKAKYSNILNELKKDDHDHHEKLRKWAATCVVTYAAYATFLSSLIRSSNYENDSILEESDYERHSIVTRLTKNKEEDCREQLRMGKNAFANLVYILKGRGLLRDTAHSSVEEQVAKFLYIIGHNIKYRIIKFKFRRSMLRAIKSLENIFLKQPNGDECPTQIKDNQIFWPYFKDCVGAIDGTHVRVKVSNTNATRYRGRKCHPTRNVLVACTFDLMFTYVLPGWEGSTSDSRILSDALTREIDRLSVPQG</sequence>
<dbReference type="EMBL" id="JBJXBP010000007">
    <property type="protein sequence ID" value="KAL3820331.1"/>
    <property type="molecule type" value="Genomic_DNA"/>
</dbReference>
<keyword evidence="5" id="KW-0479">Metal-binding</keyword>
<dbReference type="GO" id="GO:0005634">
    <property type="term" value="C:nucleus"/>
    <property type="evidence" value="ECO:0007669"/>
    <property type="project" value="UniProtKB-SubCell"/>
</dbReference>
<dbReference type="Proteomes" id="UP001634393">
    <property type="component" value="Unassembled WGS sequence"/>
</dbReference>
<dbReference type="GO" id="GO:0016787">
    <property type="term" value="F:hydrolase activity"/>
    <property type="evidence" value="ECO:0007669"/>
    <property type="project" value="UniProtKB-KW"/>
</dbReference>
<comment type="cofactor">
    <cofactor evidence="1">
        <name>a divalent metal cation</name>
        <dbReference type="ChEBI" id="CHEBI:60240"/>
    </cofactor>
</comment>
<evidence type="ECO:0000256" key="1">
    <source>
        <dbReference type="ARBA" id="ARBA00001968"/>
    </source>
</evidence>
<dbReference type="GO" id="GO:0046872">
    <property type="term" value="F:metal ion binding"/>
    <property type="evidence" value="ECO:0007669"/>
    <property type="project" value="UniProtKB-KW"/>
</dbReference>
<dbReference type="Pfam" id="PF26138">
    <property type="entry name" value="DUF8040"/>
    <property type="match status" value="1"/>
</dbReference>
<keyword evidence="7" id="KW-0539">Nucleus</keyword>
<dbReference type="InterPro" id="IPR045249">
    <property type="entry name" value="HARBI1-like"/>
</dbReference>
<gene>
    <name evidence="10" type="ORF">ACJIZ3_006234</name>
    <name evidence="11" type="ORF">ACJIZ3_006236</name>
</gene>
<feature type="domain" description="DUF8040" evidence="9">
    <location>
        <begin position="59"/>
        <end position="138"/>
    </location>
</feature>
<dbReference type="PANTHER" id="PTHR22930:SF268">
    <property type="entry name" value="NUCLEASE HARBI1"/>
    <property type="match status" value="1"/>
</dbReference>
<dbReference type="AlphaFoldDB" id="A0ABD3S766"/>
<evidence type="ECO:0000313" key="12">
    <source>
        <dbReference type="Proteomes" id="UP001634393"/>
    </source>
</evidence>
<name>A0ABD3S766_9LAMI</name>
<dbReference type="InterPro" id="IPR027806">
    <property type="entry name" value="HARBI1_dom"/>
</dbReference>
<evidence type="ECO:0000256" key="4">
    <source>
        <dbReference type="ARBA" id="ARBA00022722"/>
    </source>
</evidence>
<dbReference type="Pfam" id="PF13359">
    <property type="entry name" value="DDE_Tnp_4"/>
    <property type="match status" value="1"/>
</dbReference>
<protein>
    <recommendedName>
        <fullName evidence="13">DDE Tnp4 domain-containing protein</fullName>
    </recommendedName>
</protein>
<accession>A0ABD3S766</accession>
<dbReference type="PANTHER" id="PTHR22930">
    <property type="match status" value="1"/>
</dbReference>
<keyword evidence="6" id="KW-0378">Hydrolase</keyword>
<evidence type="ECO:0000259" key="8">
    <source>
        <dbReference type="Pfam" id="PF13359"/>
    </source>
</evidence>
<organism evidence="10 12">
    <name type="scientific">Penstemon smallii</name>
    <dbReference type="NCBI Taxonomy" id="265156"/>
    <lineage>
        <taxon>Eukaryota</taxon>
        <taxon>Viridiplantae</taxon>
        <taxon>Streptophyta</taxon>
        <taxon>Embryophyta</taxon>
        <taxon>Tracheophyta</taxon>
        <taxon>Spermatophyta</taxon>
        <taxon>Magnoliopsida</taxon>
        <taxon>eudicotyledons</taxon>
        <taxon>Gunneridae</taxon>
        <taxon>Pentapetalae</taxon>
        <taxon>asterids</taxon>
        <taxon>lamiids</taxon>
        <taxon>Lamiales</taxon>
        <taxon>Plantaginaceae</taxon>
        <taxon>Cheloneae</taxon>
        <taxon>Penstemon</taxon>
    </lineage>
</organism>
<evidence type="ECO:0000256" key="3">
    <source>
        <dbReference type="ARBA" id="ARBA00006958"/>
    </source>
</evidence>
<comment type="similarity">
    <text evidence="3">Belongs to the HARBI1 family.</text>
</comment>
<dbReference type="InterPro" id="IPR058353">
    <property type="entry name" value="DUF8040"/>
</dbReference>
<keyword evidence="4" id="KW-0540">Nuclease</keyword>
<keyword evidence="12" id="KW-1185">Reference proteome</keyword>